<dbReference type="Gene3D" id="3.40.30.10">
    <property type="entry name" value="Glutaredoxin"/>
    <property type="match status" value="1"/>
</dbReference>
<dbReference type="PROSITE" id="PS51318">
    <property type="entry name" value="TAT"/>
    <property type="match status" value="1"/>
</dbReference>
<feature type="chain" id="PRO_5005505875" description="Thiol:disulfide interchange protein" evidence="9">
    <location>
        <begin position="30"/>
        <end position="212"/>
    </location>
</feature>
<dbReference type="PROSITE" id="PS51352">
    <property type="entry name" value="THIOREDOXIN_2"/>
    <property type="match status" value="1"/>
</dbReference>
<keyword evidence="5 7" id="KW-1015">Disulfide bond</keyword>
<evidence type="ECO:0000256" key="6">
    <source>
        <dbReference type="ARBA" id="ARBA00023284"/>
    </source>
</evidence>
<dbReference type="Pfam" id="PF01323">
    <property type="entry name" value="DSBA"/>
    <property type="match status" value="1"/>
</dbReference>
<dbReference type="InterPro" id="IPR001853">
    <property type="entry name" value="DSBA-like_thioredoxin_dom"/>
</dbReference>
<sequence length="212" mass="23192">MKKESIDRRRFLQALGLFALAGVGSAARAQEGKTFVELSPAQPTLAGKIEVIEFFHYGCPHCRHLDPLVEGWKKTLGGDVAFHRSPVIWGQGALAGLARLYFSLEATGQLEALHPKIFAAVQDERRLVYDRDGARAWVQENGGDGKAVYDAWTSFGVETRVKESDARARAYKIDGVPTLAVGGRYLTSASLTGSHEAALKEVDRLIAQLRRG</sequence>
<evidence type="ECO:0000256" key="5">
    <source>
        <dbReference type="ARBA" id="ARBA00023157"/>
    </source>
</evidence>
<evidence type="ECO:0000256" key="4">
    <source>
        <dbReference type="ARBA" id="ARBA00022764"/>
    </source>
</evidence>
<comment type="similarity">
    <text evidence="2">Belongs to the thioredoxin family. DsbA subfamily.</text>
</comment>
<keyword evidence="6" id="KW-0676">Redox-active center</keyword>
<dbReference type="PROSITE" id="PS00194">
    <property type="entry name" value="THIOREDOXIN_1"/>
    <property type="match status" value="1"/>
</dbReference>
<evidence type="ECO:0000313" key="12">
    <source>
        <dbReference type="Proteomes" id="UP000182108"/>
    </source>
</evidence>
<dbReference type="PANTHER" id="PTHR35891:SF3">
    <property type="entry name" value="THIOL:DISULFIDE INTERCHANGE PROTEIN DSBL"/>
    <property type="match status" value="1"/>
</dbReference>
<gene>
    <name evidence="11" type="ORF">Ga0061068_103165</name>
</gene>
<reference evidence="12" key="1">
    <citation type="submission" date="2015-08" db="EMBL/GenBank/DDBJ databases">
        <authorList>
            <person name="Babu N.S."/>
            <person name="Beckwith C.J."/>
            <person name="Beseler K.G."/>
            <person name="Brison A."/>
            <person name="Carone J.V."/>
            <person name="Caskin T.P."/>
            <person name="Diamond M."/>
            <person name="Durham M.E."/>
            <person name="Foxe J.M."/>
            <person name="Go M."/>
            <person name="Henderson B.A."/>
            <person name="Jones I.B."/>
            <person name="McGettigan J.A."/>
            <person name="Micheletti S.J."/>
            <person name="Nasrallah M.E."/>
            <person name="Ortiz D."/>
            <person name="Piller C.R."/>
            <person name="Privatt S.R."/>
            <person name="Schneider S.L."/>
            <person name="Sharp S."/>
            <person name="Smith T.C."/>
            <person name="Stanton J.D."/>
            <person name="Ullery H.E."/>
            <person name="Wilson R.J."/>
            <person name="Serrano M.G."/>
            <person name="Buck G."/>
            <person name="Lee V."/>
            <person name="Wang Y."/>
            <person name="Carvalho R."/>
            <person name="Voegtly L."/>
            <person name="Shi R."/>
            <person name="Duckworth R."/>
            <person name="Johnson A."/>
            <person name="Loviza R."/>
            <person name="Walstead R."/>
            <person name="Shah Z."/>
            <person name="Kiflezghi M."/>
            <person name="Wade K."/>
            <person name="Ball S.L."/>
            <person name="Bradley K.W."/>
            <person name="Asai D.J."/>
            <person name="Bowman C.A."/>
            <person name="Russell D.A."/>
            <person name="Pope W.H."/>
            <person name="Jacobs-Sera D."/>
            <person name="Hendrix R.W."/>
            <person name="Hatfull G.F."/>
        </authorList>
    </citation>
    <scope>NUCLEOTIDE SEQUENCE [LARGE SCALE GENOMIC DNA]</scope>
    <source>
        <strain evidence="12">JCM 19170</strain>
    </source>
</reference>
<keyword evidence="4 7" id="KW-0574">Periplasm</keyword>
<evidence type="ECO:0000256" key="3">
    <source>
        <dbReference type="ARBA" id="ARBA00022729"/>
    </source>
</evidence>
<dbReference type="GO" id="GO:0042597">
    <property type="term" value="C:periplasmic space"/>
    <property type="evidence" value="ECO:0007669"/>
    <property type="project" value="UniProtKB-SubCell"/>
</dbReference>
<dbReference type="EMBL" id="CYHH01000003">
    <property type="protein sequence ID" value="CUB06478.1"/>
    <property type="molecule type" value="Genomic_DNA"/>
</dbReference>
<evidence type="ECO:0000313" key="11">
    <source>
        <dbReference type="EMBL" id="CUB06478.1"/>
    </source>
</evidence>
<feature type="disulfide bond" description="Redox-active" evidence="8">
    <location>
        <begin position="59"/>
        <end position="62"/>
    </location>
</feature>
<dbReference type="PANTHER" id="PTHR35891">
    <property type="entry name" value="THIOL:DISULFIDE INTERCHANGE PROTEIN DSBA"/>
    <property type="match status" value="1"/>
</dbReference>
<feature type="domain" description="Thioredoxin" evidence="10">
    <location>
        <begin position="15"/>
        <end position="166"/>
    </location>
</feature>
<dbReference type="Proteomes" id="UP000182108">
    <property type="component" value="Unassembled WGS sequence"/>
</dbReference>
<comment type="subcellular location">
    <subcellularLocation>
        <location evidence="1 7">Periplasm</location>
    </subcellularLocation>
</comment>
<evidence type="ECO:0000256" key="9">
    <source>
        <dbReference type="SAM" id="SignalP"/>
    </source>
</evidence>
<evidence type="ECO:0000256" key="7">
    <source>
        <dbReference type="PIRNR" id="PIRNR001488"/>
    </source>
</evidence>
<dbReference type="SUPFAM" id="SSF52833">
    <property type="entry name" value="Thioredoxin-like"/>
    <property type="match status" value="1"/>
</dbReference>
<evidence type="ECO:0000256" key="8">
    <source>
        <dbReference type="PIRSR" id="PIRSR001488-1"/>
    </source>
</evidence>
<organism evidence="11 12">
    <name type="scientific">Tepidiphilus thermophilus</name>
    <dbReference type="NCBI Taxonomy" id="876478"/>
    <lineage>
        <taxon>Bacteria</taxon>
        <taxon>Pseudomonadati</taxon>
        <taxon>Pseudomonadota</taxon>
        <taxon>Hydrogenophilia</taxon>
        <taxon>Hydrogenophilales</taxon>
        <taxon>Hydrogenophilaceae</taxon>
        <taxon>Tepidiphilus</taxon>
    </lineage>
</organism>
<dbReference type="InterPro" id="IPR036249">
    <property type="entry name" value="Thioredoxin-like_sf"/>
</dbReference>
<evidence type="ECO:0000259" key="10">
    <source>
        <dbReference type="PROSITE" id="PS51352"/>
    </source>
</evidence>
<evidence type="ECO:0000256" key="2">
    <source>
        <dbReference type="ARBA" id="ARBA00005791"/>
    </source>
</evidence>
<evidence type="ECO:0000256" key="1">
    <source>
        <dbReference type="ARBA" id="ARBA00004418"/>
    </source>
</evidence>
<dbReference type="AlphaFoldDB" id="A0A0K6ITQ6"/>
<dbReference type="PIRSF" id="PIRSF001488">
    <property type="entry name" value="Tdi_protein"/>
    <property type="match status" value="1"/>
</dbReference>
<dbReference type="InterPro" id="IPR006311">
    <property type="entry name" value="TAT_signal"/>
</dbReference>
<feature type="signal peptide" evidence="9">
    <location>
        <begin position="1"/>
        <end position="29"/>
    </location>
</feature>
<accession>A0A0K6ITQ6</accession>
<dbReference type="InterPro" id="IPR023205">
    <property type="entry name" value="DsbA/DsbL"/>
</dbReference>
<dbReference type="InterPro" id="IPR017937">
    <property type="entry name" value="Thioredoxin_CS"/>
</dbReference>
<keyword evidence="3 9" id="KW-0732">Signal</keyword>
<name>A0A0K6ITQ6_9PROT</name>
<dbReference type="GO" id="GO:0015036">
    <property type="term" value="F:disulfide oxidoreductase activity"/>
    <property type="evidence" value="ECO:0007669"/>
    <property type="project" value="UniProtKB-ARBA"/>
</dbReference>
<dbReference type="CDD" id="cd03019">
    <property type="entry name" value="DsbA_DsbA"/>
    <property type="match status" value="1"/>
</dbReference>
<proteinExistence type="inferred from homology"/>
<dbReference type="InterPro" id="IPR050824">
    <property type="entry name" value="Thiol_disulfide_DsbA"/>
</dbReference>
<protein>
    <recommendedName>
        <fullName evidence="7">Thiol:disulfide interchange protein</fullName>
    </recommendedName>
</protein>
<dbReference type="InterPro" id="IPR013766">
    <property type="entry name" value="Thioredoxin_domain"/>
</dbReference>
<dbReference type="RefSeq" id="WP_198288995.1">
    <property type="nucleotide sequence ID" value="NZ_CYHH01000003.1"/>
</dbReference>
<keyword evidence="12" id="KW-1185">Reference proteome</keyword>